<dbReference type="OrthoDB" id="9761426at2"/>
<evidence type="ECO:0008006" key="6">
    <source>
        <dbReference type="Google" id="ProtNLM"/>
    </source>
</evidence>
<dbReference type="HOGENOM" id="CLU_023401_1_0_3"/>
<dbReference type="Pfam" id="PF16173">
    <property type="entry name" value="DUF4874"/>
    <property type="match status" value="1"/>
</dbReference>
<evidence type="ECO:0000313" key="4">
    <source>
        <dbReference type="EMBL" id="AFZ05799.1"/>
    </source>
</evidence>
<feature type="domain" description="DUF4832" evidence="2">
    <location>
        <begin position="231"/>
        <end position="441"/>
    </location>
</feature>
<feature type="domain" description="DUF4874" evidence="3">
    <location>
        <begin position="45"/>
        <end position="207"/>
    </location>
</feature>
<dbReference type="PROSITE" id="PS51257">
    <property type="entry name" value="PROKAR_LIPOPROTEIN"/>
    <property type="match status" value="1"/>
</dbReference>
<dbReference type="KEGG" id="oni:Osc7112_1256"/>
<name>K9VE73_9CYAN</name>
<protein>
    <recommendedName>
        <fullName evidence="6">DUF4832 domain-containing protein</fullName>
    </recommendedName>
</protein>
<evidence type="ECO:0000256" key="1">
    <source>
        <dbReference type="SAM" id="SignalP"/>
    </source>
</evidence>
<proteinExistence type="predicted"/>
<evidence type="ECO:0000259" key="3">
    <source>
        <dbReference type="Pfam" id="PF16173"/>
    </source>
</evidence>
<dbReference type="InterPro" id="IPR032267">
    <property type="entry name" value="DUF4832"/>
</dbReference>
<evidence type="ECO:0000259" key="2">
    <source>
        <dbReference type="Pfam" id="PF16116"/>
    </source>
</evidence>
<dbReference type="AlphaFoldDB" id="K9VE73"/>
<organism evidence="4 5">
    <name type="scientific">Phormidium nigroviride PCC 7112</name>
    <dbReference type="NCBI Taxonomy" id="179408"/>
    <lineage>
        <taxon>Bacteria</taxon>
        <taxon>Bacillati</taxon>
        <taxon>Cyanobacteriota</taxon>
        <taxon>Cyanophyceae</taxon>
        <taxon>Oscillatoriophycideae</taxon>
        <taxon>Oscillatoriales</taxon>
        <taxon>Oscillatoriaceae</taxon>
        <taxon>Phormidium</taxon>
    </lineage>
</organism>
<keyword evidence="5" id="KW-1185">Reference proteome</keyword>
<reference evidence="4 5" key="1">
    <citation type="submission" date="2012-05" db="EMBL/GenBank/DDBJ databases">
        <title>Finished chromosome of genome of Oscillatoria sp. PCC 7112.</title>
        <authorList>
            <consortium name="US DOE Joint Genome Institute"/>
            <person name="Gugger M."/>
            <person name="Coursin T."/>
            <person name="Rippka R."/>
            <person name="Tandeau De Marsac N."/>
            <person name="Huntemann M."/>
            <person name="Wei C.-L."/>
            <person name="Han J."/>
            <person name="Detter J.C."/>
            <person name="Han C."/>
            <person name="Tapia R."/>
            <person name="Davenport K."/>
            <person name="Daligault H."/>
            <person name="Erkkila T."/>
            <person name="Gu W."/>
            <person name="Munk A.C.C."/>
            <person name="Teshima H."/>
            <person name="Xu Y."/>
            <person name="Chain P."/>
            <person name="Chen A."/>
            <person name="Krypides N."/>
            <person name="Mavromatis K."/>
            <person name="Markowitz V."/>
            <person name="Szeto E."/>
            <person name="Ivanova N."/>
            <person name="Mikhailova N."/>
            <person name="Ovchinnikova G."/>
            <person name="Pagani I."/>
            <person name="Pati A."/>
            <person name="Goodwin L."/>
            <person name="Peters L."/>
            <person name="Pitluck S."/>
            <person name="Woyke T."/>
            <person name="Kerfeld C."/>
        </authorList>
    </citation>
    <scope>NUCLEOTIDE SEQUENCE [LARGE SCALE GENOMIC DNA]</scope>
    <source>
        <strain evidence="4 5">PCC 7112</strain>
    </source>
</reference>
<dbReference type="EMBL" id="CP003614">
    <property type="protein sequence ID" value="AFZ05799.1"/>
    <property type="molecule type" value="Genomic_DNA"/>
</dbReference>
<evidence type="ECO:0000313" key="5">
    <source>
        <dbReference type="Proteomes" id="UP000010478"/>
    </source>
</evidence>
<dbReference type="Pfam" id="PF16116">
    <property type="entry name" value="DUF4832"/>
    <property type="match status" value="1"/>
</dbReference>
<dbReference type="PATRIC" id="fig|179408.3.peg.1530"/>
<keyword evidence="1" id="KW-0732">Signal</keyword>
<accession>K9VE73</accession>
<dbReference type="Proteomes" id="UP000010478">
    <property type="component" value="Chromosome"/>
</dbReference>
<gene>
    <name evidence="4" type="ORF">Osc7112_1256</name>
</gene>
<feature type="chain" id="PRO_5003936993" description="DUF4832 domain-containing protein" evidence="1">
    <location>
        <begin position="26"/>
        <end position="483"/>
    </location>
</feature>
<sequence precursor="true">MGKIAQKLAVIGLVLMSATSCQPCAANSTSYKTTLYENSYENFPNPERGFFVPFNPLGKYESSPLKVADLEKVRSENMSLVRRIYTIADFRDRPLSKSFLQKVSNDCEIVRKAGLKIIIRFAYNWLGGGPDAPQERILSHIEQLKPIFAANSDTIAYLEAGFIGYWGEWNRSTNGLDKNSEARRTILFKILSAVPTERMVAIRYPYYKRDAFNNKNPLTSQEAFNGSYRSRTGAHNNCFLAAIDDWGTYNHTDPKIVDAQKTYLNLDNRYVVQGGETCNPSEYDDCPNALADLERMRWSALNTNLYDGLPVLRGWEEQGCMKEIQRRLGYRFRLLNSVIPVKVKAGRTFSMDLKITNDGWASPYNKRLVEVMLRDRQTQAQYYLAVTEDPRMWMPGTDKSINIKGAIPVTMPSGEYEVLLNLPDPAPRLYNRPEYSIRFANQKVWEESTGYNSLLQSVIIEPRVAGDESSGEQLFKQRQKVSH</sequence>
<feature type="signal peptide" evidence="1">
    <location>
        <begin position="1"/>
        <end position="25"/>
    </location>
</feature>
<dbReference type="eggNOG" id="ENOG502Z8UY">
    <property type="taxonomic scope" value="Bacteria"/>
</dbReference>
<dbReference type="InterPro" id="IPR032379">
    <property type="entry name" value="DUF4874"/>
</dbReference>
<dbReference type="STRING" id="179408.Osc7112_1256"/>